<dbReference type="EMBL" id="MDKC01000001">
    <property type="protein sequence ID" value="ODG93736.1"/>
    <property type="molecule type" value="Genomic_DNA"/>
</dbReference>
<protein>
    <recommendedName>
        <fullName evidence="3">Phage protein</fullName>
    </recommendedName>
</protein>
<name>A0ABX2ZVC7_9BACI</name>
<accession>A0ABX2ZVC7</accession>
<organism evidence="1 2">
    <name type="scientific">Gottfriedia luciferensis</name>
    <dbReference type="NCBI Taxonomy" id="178774"/>
    <lineage>
        <taxon>Bacteria</taxon>
        <taxon>Bacillati</taxon>
        <taxon>Bacillota</taxon>
        <taxon>Bacilli</taxon>
        <taxon>Bacillales</taxon>
        <taxon>Bacillaceae</taxon>
        <taxon>Gottfriedia</taxon>
    </lineage>
</organism>
<sequence length="119" mass="13401">MVRAKDLKTHQHQIELSGEKYKLSFDMNALGHLEEHYGSMEEAFKRVLSGTNEDTKVLLWAGINAGLEDEADYLSIKEVGKLVGLGQVAYVVNEVPKLFINSLPDEKEAKTKKTPSRRK</sequence>
<dbReference type="Proteomes" id="UP000094580">
    <property type="component" value="Unassembled WGS sequence"/>
</dbReference>
<proteinExistence type="predicted"/>
<keyword evidence="2" id="KW-1185">Reference proteome</keyword>
<evidence type="ECO:0000313" key="1">
    <source>
        <dbReference type="EMBL" id="ODG93736.1"/>
    </source>
</evidence>
<reference evidence="1 2" key="1">
    <citation type="submission" date="2016-07" db="EMBL/GenBank/DDBJ databases">
        <authorList>
            <person name="Townsley L."/>
            <person name="Shank E.A."/>
        </authorList>
    </citation>
    <scope>NUCLEOTIDE SEQUENCE [LARGE SCALE GENOMIC DNA]</scope>
    <source>
        <strain evidence="1 2">CH01</strain>
    </source>
</reference>
<comment type="caution">
    <text evidence="1">The sequence shown here is derived from an EMBL/GenBank/DDBJ whole genome shotgun (WGS) entry which is preliminary data.</text>
</comment>
<dbReference type="RefSeq" id="WP_069031921.1">
    <property type="nucleotide sequence ID" value="NZ_MDKC01000001.1"/>
</dbReference>
<gene>
    <name evidence="1" type="ORF">BED47_00780</name>
</gene>
<evidence type="ECO:0008006" key="3">
    <source>
        <dbReference type="Google" id="ProtNLM"/>
    </source>
</evidence>
<evidence type="ECO:0000313" key="2">
    <source>
        <dbReference type="Proteomes" id="UP000094580"/>
    </source>
</evidence>